<accession>A0A0C2WXD0</accession>
<dbReference type="Pfam" id="PF00400">
    <property type="entry name" value="WD40"/>
    <property type="match status" value="2"/>
</dbReference>
<evidence type="ECO:0000256" key="2">
    <source>
        <dbReference type="ARBA" id="ARBA00022737"/>
    </source>
</evidence>
<organism evidence="5 6">
    <name type="scientific">Serendipita vermifera MAFF 305830</name>
    <dbReference type="NCBI Taxonomy" id="933852"/>
    <lineage>
        <taxon>Eukaryota</taxon>
        <taxon>Fungi</taxon>
        <taxon>Dikarya</taxon>
        <taxon>Basidiomycota</taxon>
        <taxon>Agaricomycotina</taxon>
        <taxon>Agaricomycetes</taxon>
        <taxon>Sebacinales</taxon>
        <taxon>Serendipitaceae</taxon>
        <taxon>Serendipita</taxon>
    </lineage>
</organism>
<dbReference type="GO" id="GO:0045717">
    <property type="term" value="P:negative regulation of fatty acid biosynthetic process"/>
    <property type="evidence" value="ECO:0007669"/>
    <property type="project" value="TreeGrafter"/>
</dbReference>
<proteinExistence type="predicted"/>
<dbReference type="STRING" id="933852.A0A0C2WXD0"/>
<dbReference type="InterPro" id="IPR045151">
    <property type="entry name" value="DCAF8"/>
</dbReference>
<dbReference type="Gene3D" id="2.130.10.10">
    <property type="entry name" value="YVTN repeat-like/Quinoprotein amine dehydrogenase"/>
    <property type="match status" value="2"/>
</dbReference>
<gene>
    <name evidence="5" type="ORF">M408DRAFT_79690</name>
</gene>
<dbReference type="PROSITE" id="PS50082">
    <property type="entry name" value="WD_REPEATS_2"/>
    <property type="match status" value="1"/>
</dbReference>
<feature type="region of interest" description="Disordered" evidence="4">
    <location>
        <begin position="503"/>
        <end position="538"/>
    </location>
</feature>
<dbReference type="HOGENOM" id="CLU_030900_0_0_1"/>
<dbReference type="GO" id="GO:0080008">
    <property type="term" value="C:Cul4-RING E3 ubiquitin ligase complex"/>
    <property type="evidence" value="ECO:0007669"/>
    <property type="project" value="TreeGrafter"/>
</dbReference>
<dbReference type="PANTHER" id="PTHR15574">
    <property type="entry name" value="WD REPEAT DOMAIN-CONTAINING FAMILY"/>
    <property type="match status" value="1"/>
</dbReference>
<feature type="region of interest" description="Disordered" evidence="4">
    <location>
        <begin position="578"/>
        <end position="621"/>
    </location>
</feature>
<dbReference type="SMART" id="SM00320">
    <property type="entry name" value="WD40"/>
    <property type="match status" value="6"/>
</dbReference>
<sequence>MYNRRSRVHLSKPGDTIDPVSQKSRHYQRLSEFYERGFDWVTKLRSHTSCVNAVNFSQKGGRWLASGGDDLRVLLWDMYETEIKTPIHTFTGPRRNIFELAFTANNEYLLCGGADTAIQRYDLTRLGHSFNPDPVETFRKHKDSIRGITPHITKDALYMTASEEGKLFYHDARSPRPSGHLVSQGGWVGIQFHPRLEHLFIGATDQRRGRVSLFDMRKCFGQSIDAESKELMRYATQPIADRPLYTSLCDIAFDRSGEIFATTNQHHYPTIYALSDPYPIALCTAERLPSGEPTPPTQRSYSNTCTTKHLSFGGPPSDLTSSNGTVNDADQYLATGSDDFRGYVWKIPSTATLLANRKEIENDDGEWSPPKGQFGYIMSALDETLRVPMKLNQPAFRLGGHQSIVNTARWHPVMPRIATCGIESKVVLHEYCDSLTGSVKTDSAKVRRRVGGSLATRAIGRNRASSRAQNLNEVMGEESEEISDEEDSSTILYFDDILANDEERSRSNRNRHVNVGDGDDSDELTGGPGDLVESDDVNPRDRARLMAIFARLLASSDLFGGSDETETPQEGTIRILRAMVEGSDDDDEGSHGEIWSATGGDDNDDEGEDGPRSPQQMDMSE</sequence>
<dbReference type="GO" id="GO:0005737">
    <property type="term" value="C:cytoplasm"/>
    <property type="evidence" value="ECO:0007669"/>
    <property type="project" value="TreeGrafter"/>
</dbReference>
<evidence type="ECO:0000256" key="3">
    <source>
        <dbReference type="PROSITE-ProRule" id="PRU00221"/>
    </source>
</evidence>
<feature type="repeat" description="WD" evidence="3">
    <location>
        <begin position="44"/>
        <end position="78"/>
    </location>
</feature>
<dbReference type="PANTHER" id="PTHR15574:SF40">
    <property type="entry name" value="WD AND TETRATRICOPEPTIDE REPEATS PROTEIN 1"/>
    <property type="match status" value="1"/>
</dbReference>
<reference evidence="5 6" key="1">
    <citation type="submission" date="2014-04" db="EMBL/GenBank/DDBJ databases">
        <authorList>
            <consortium name="DOE Joint Genome Institute"/>
            <person name="Kuo A."/>
            <person name="Zuccaro A."/>
            <person name="Kohler A."/>
            <person name="Nagy L.G."/>
            <person name="Floudas D."/>
            <person name="Copeland A."/>
            <person name="Barry K.W."/>
            <person name="Cichocki N."/>
            <person name="Veneault-Fourrey C."/>
            <person name="LaButti K."/>
            <person name="Lindquist E.A."/>
            <person name="Lipzen A."/>
            <person name="Lundell T."/>
            <person name="Morin E."/>
            <person name="Murat C."/>
            <person name="Sun H."/>
            <person name="Tunlid A."/>
            <person name="Henrissat B."/>
            <person name="Grigoriev I.V."/>
            <person name="Hibbett D.S."/>
            <person name="Martin F."/>
            <person name="Nordberg H.P."/>
            <person name="Cantor M.N."/>
            <person name="Hua S.X."/>
        </authorList>
    </citation>
    <scope>NUCLEOTIDE SEQUENCE [LARGE SCALE GENOMIC DNA]</scope>
    <source>
        <strain evidence="5 6">MAFF 305830</strain>
    </source>
</reference>
<dbReference type="SUPFAM" id="SSF50978">
    <property type="entry name" value="WD40 repeat-like"/>
    <property type="match status" value="1"/>
</dbReference>
<evidence type="ECO:0000256" key="4">
    <source>
        <dbReference type="SAM" id="MobiDB-lite"/>
    </source>
</evidence>
<dbReference type="InterPro" id="IPR015943">
    <property type="entry name" value="WD40/YVTN_repeat-like_dom_sf"/>
</dbReference>
<reference evidence="6" key="2">
    <citation type="submission" date="2015-01" db="EMBL/GenBank/DDBJ databases">
        <title>Evolutionary Origins and Diversification of the Mycorrhizal Mutualists.</title>
        <authorList>
            <consortium name="DOE Joint Genome Institute"/>
            <consortium name="Mycorrhizal Genomics Consortium"/>
            <person name="Kohler A."/>
            <person name="Kuo A."/>
            <person name="Nagy L.G."/>
            <person name="Floudas D."/>
            <person name="Copeland A."/>
            <person name="Barry K.W."/>
            <person name="Cichocki N."/>
            <person name="Veneault-Fourrey C."/>
            <person name="LaButti K."/>
            <person name="Lindquist E.A."/>
            <person name="Lipzen A."/>
            <person name="Lundell T."/>
            <person name="Morin E."/>
            <person name="Murat C."/>
            <person name="Riley R."/>
            <person name="Ohm R."/>
            <person name="Sun H."/>
            <person name="Tunlid A."/>
            <person name="Henrissat B."/>
            <person name="Grigoriev I.V."/>
            <person name="Hibbett D.S."/>
            <person name="Martin F."/>
        </authorList>
    </citation>
    <scope>NUCLEOTIDE SEQUENCE [LARGE SCALE GENOMIC DNA]</scope>
    <source>
        <strain evidence="6">MAFF 305830</strain>
    </source>
</reference>
<dbReference type="Proteomes" id="UP000054097">
    <property type="component" value="Unassembled WGS sequence"/>
</dbReference>
<dbReference type="PROSITE" id="PS00678">
    <property type="entry name" value="WD_REPEATS_1"/>
    <property type="match status" value="1"/>
</dbReference>
<keyword evidence="6" id="KW-1185">Reference proteome</keyword>
<dbReference type="InterPro" id="IPR001680">
    <property type="entry name" value="WD40_rpt"/>
</dbReference>
<keyword evidence="1 3" id="KW-0853">WD repeat</keyword>
<keyword evidence="2" id="KW-0677">Repeat</keyword>
<dbReference type="AlphaFoldDB" id="A0A0C2WXD0"/>
<dbReference type="InterPro" id="IPR019775">
    <property type="entry name" value="WD40_repeat_CS"/>
</dbReference>
<protein>
    <submittedName>
        <fullName evidence="5">Uncharacterized protein</fullName>
    </submittedName>
</protein>
<evidence type="ECO:0000256" key="1">
    <source>
        <dbReference type="ARBA" id="ARBA00022574"/>
    </source>
</evidence>
<dbReference type="InterPro" id="IPR036322">
    <property type="entry name" value="WD40_repeat_dom_sf"/>
</dbReference>
<dbReference type="OrthoDB" id="4869960at2759"/>
<dbReference type="EMBL" id="KN824366">
    <property type="protein sequence ID" value="KIM22012.1"/>
    <property type="molecule type" value="Genomic_DNA"/>
</dbReference>
<dbReference type="PROSITE" id="PS50294">
    <property type="entry name" value="WD_REPEATS_REGION"/>
    <property type="match status" value="1"/>
</dbReference>
<evidence type="ECO:0000313" key="6">
    <source>
        <dbReference type="Proteomes" id="UP000054097"/>
    </source>
</evidence>
<name>A0A0C2WXD0_SERVB</name>
<evidence type="ECO:0000313" key="5">
    <source>
        <dbReference type="EMBL" id="KIM22012.1"/>
    </source>
</evidence>